<evidence type="ECO:0008006" key="10">
    <source>
        <dbReference type="Google" id="ProtNLM"/>
    </source>
</evidence>
<sequence length="418" mass="47017">MINKIIPKSNFAKNVIILMTGTTIAQAVPIIITPVLTRMYTPEDFGVLALFVAITVTLGSVANARYELAITLTKDEDDAIEIGALGIVISTFISLLLVIPFILFNESLSLLLNEPNISIWLYFVPFVVWLIGLFNVLSFLNVRFKKYKDIAKAHIYKSIAMITVQLLWGLINASVVGLMLGQIASSVSSVYRLSKNIDIKGLSHSIKKRKKLFFNAVRYRKFFIYMFPASLMNSVFGNINSLIIPTFFEIKTLGFYSLAQRVLGAPMSLIGSSISQVYAQEASEERVSTGRVVAIFNKTLKKLIFFAIILFVPLYFIVEDVFSIAFGEEWRVAGSYAKLLLPYFALNFVVSSLSLTDSIMEKQYFYAIFNVVNLVSILLVIYFFNDNFLSFINAFTYVFSSTYLLYLIVIGFVARGDI</sequence>
<dbReference type="EMBL" id="CP016181">
    <property type="protein sequence ID" value="AWY01068.1"/>
    <property type="molecule type" value="Genomic_DNA"/>
</dbReference>
<feature type="transmembrane region" description="Helical" evidence="6">
    <location>
        <begin position="364"/>
        <end position="384"/>
    </location>
</feature>
<feature type="transmembrane region" description="Helical" evidence="6">
    <location>
        <begin position="12"/>
        <end position="33"/>
    </location>
</feature>
<feature type="transmembrane region" description="Helical" evidence="6">
    <location>
        <begin position="161"/>
        <end position="184"/>
    </location>
</feature>
<keyword evidence="2" id="KW-1003">Cell membrane</keyword>
<evidence type="ECO:0000313" key="9">
    <source>
        <dbReference type="Proteomes" id="UP000249898"/>
    </source>
</evidence>
<evidence type="ECO:0000313" key="7">
    <source>
        <dbReference type="EMBL" id="AWY01068.1"/>
    </source>
</evidence>
<organism evidence="8 9">
    <name type="scientific">Marinomonas primoryensis</name>
    <dbReference type="NCBI Taxonomy" id="178399"/>
    <lineage>
        <taxon>Bacteria</taxon>
        <taxon>Pseudomonadati</taxon>
        <taxon>Pseudomonadota</taxon>
        <taxon>Gammaproteobacteria</taxon>
        <taxon>Oceanospirillales</taxon>
        <taxon>Oceanospirillaceae</taxon>
        <taxon>Marinomonas</taxon>
    </lineage>
</organism>
<keyword evidence="4 6" id="KW-1133">Transmembrane helix</keyword>
<feature type="transmembrane region" description="Helical" evidence="6">
    <location>
        <begin position="222"/>
        <end position="248"/>
    </location>
</feature>
<evidence type="ECO:0000256" key="4">
    <source>
        <dbReference type="ARBA" id="ARBA00022989"/>
    </source>
</evidence>
<reference evidence="8 9" key="1">
    <citation type="submission" date="2016-06" db="EMBL/GenBank/DDBJ databases">
        <title>The sequenced genome of the ice-adhering bacterium Marinomonas primoryensis, from Antarctica.</title>
        <authorList>
            <person name="Graham L."/>
            <person name="Vance T.D.R."/>
            <person name="Davies P.L."/>
        </authorList>
    </citation>
    <scope>NUCLEOTIDE SEQUENCE [LARGE SCALE GENOMIC DNA]</scope>
    <source>
        <strain evidence="8 9">AceL</strain>
    </source>
</reference>
<dbReference type="EMBL" id="CP016181">
    <property type="protein sequence ID" value="AWY02123.1"/>
    <property type="molecule type" value="Genomic_DNA"/>
</dbReference>
<feature type="transmembrane region" description="Helical" evidence="6">
    <location>
        <begin position="303"/>
        <end position="327"/>
    </location>
</feature>
<dbReference type="Pfam" id="PF13440">
    <property type="entry name" value="Polysacc_synt_3"/>
    <property type="match status" value="1"/>
</dbReference>
<keyword evidence="5 6" id="KW-0472">Membrane</keyword>
<feature type="transmembrane region" description="Helical" evidence="6">
    <location>
        <begin position="82"/>
        <end position="104"/>
    </location>
</feature>
<dbReference type="PANTHER" id="PTHR30250">
    <property type="entry name" value="PST FAMILY PREDICTED COLANIC ACID TRANSPORTER"/>
    <property type="match status" value="1"/>
</dbReference>
<dbReference type="GO" id="GO:0005886">
    <property type="term" value="C:plasma membrane"/>
    <property type="evidence" value="ECO:0007669"/>
    <property type="project" value="UniProtKB-SubCell"/>
</dbReference>
<proteinExistence type="predicted"/>
<feature type="transmembrane region" description="Helical" evidence="6">
    <location>
        <begin position="45"/>
        <end position="62"/>
    </location>
</feature>
<name>A0A2Z4PX77_9GAMM</name>
<evidence type="ECO:0000256" key="3">
    <source>
        <dbReference type="ARBA" id="ARBA00022692"/>
    </source>
</evidence>
<gene>
    <name evidence="7" type="ORF">A8139_14570</name>
    <name evidence="8" type="ORF">A8139_20915</name>
</gene>
<feature type="transmembrane region" description="Helical" evidence="6">
    <location>
        <begin position="339"/>
        <end position="357"/>
    </location>
</feature>
<evidence type="ECO:0000256" key="6">
    <source>
        <dbReference type="SAM" id="Phobius"/>
    </source>
</evidence>
<dbReference type="PANTHER" id="PTHR30250:SF28">
    <property type="entry name" value="POLYSACCHARIDE BIOSYNTHESIS PROTEIN"/>
    <property type="match status" value="1"/>
</dbReference>
<evidence type="ECO:0000256" key="1">
    <source>
        <dbReference type="ARBA" id="ARBA00004651"/>
    </source>
</evidence>
<dbReference type="OrthoDB" id="3831435at2"/>
<evidence type="ECO:0000256" key="5">
    <source>
        <dbReference type="ARBA" id="ARBA00023136"/>
    </source>
</evidence>
<dbReference type="RefSeq" id="WP_112139268.1">
    <property type="nucleotide sequence ID" value="NZ_CP016181.1"/>
</dbReference>
<dbReference type="InterPro" id="IPR050833">
    <property type="entry name" value="Poly_Biosynth_Transport"/>
</dbReference>
<evidence type="ECO:0000256" key="2">
    <source>
        <dbReference type="ARBA" id="ARBA00022475"/>
    </source>
</evidence>
<feature type="transmembrane region" description="Helical" evidence="6">
    <location>
        <begin position="119"/>
        <end position="140"/>
    </location>
</feature>
<dbReference type="AlphaFoldDB" id="A0A2Z4PX77"/>
<protein>
    <recommendedName>
        <fullName evidence="10">Polysaccharide biosynthesis protein</fullName>
    </recommendedName>
</protein>
<evidence type="ECO:0000313" key="8">
    <source>
        <dbReference type="EMBL" id="AWY02123.1"/>
    </source>
</evidence>
<dbReference type="Proteomes" id="UP000249898">
    <property type="component" value="Chromosome"/>
</dbReference>
<comment type="subcellular location">
    <subcellularLocation>
        <location evidence="1">Cell membrane</location>
        <topology evidence="1">Multi-pass membrane protein</topology>
    </subcellularLocation>
</comment>
<feature type="transmembrane region" description="Helical" evidence="6">
    <location>
        <begin position="390"/>
        <end position="414"/>
    </location>
</feature>
<accession>A0A2Z4PX77</accession>
<keyword evidence="3 6" id="KW-0812">Transmembrane</keyword>